<protein>
    <recommendedName>
        <fullName evidence="3">F-box domain-containing protein</fullName>
    </recommendedName>
</protein>
<proteinExistence type="predicted"/>
<dbReference type="OrthoDB" id="2317223at2759"/>
<gene>
    <name evidence="1" type="ORF">RirG_020530</name>
</gene>
<dbReference type="HOGENOM" id="CLU_028913_5_0_1"/>
<accession>A0A015NER7</accession>
<name>A0A015NER7_RHIIW</name>
<evidence type="ECO:0008006" key="3">
    <source>
        <dbReference type="Google" id="ProtNLM"/>
    </source>
</evidence>
<evidence type="ECO:0000313" key="2">
    <source>
        <dbReference type="Proteomes" id="UP000022910"/>
    </source>
</evidence>
<dbReference type="EMBL" id="JEMT01010090">
    <property type="protein sequence ID" value="EXX77798.1"/>
    <property type="molecule type" value="Genomic_DNA"/>
</dbReference>
<reference evidence="1 2" key="1">
    <citation type="submission" date="2014-02" db="EMBL/GenBank/DDBJ databases">
        <title>Single nucleus genome sequencing reveals high similarity among nuclei of an endomycorrhizal fungus.</title>
        <authorList>
            <person name="Lin K."/>
            <person name="Geurts R."/>
            <person name="Zhang Z."/>
            <person name="Limpens E."/>
            <person name="Saunders D.G."/>
            <person name="Mu D."/>
            <person name="Pang E."/>
            <person name="Cao H."/>
            <person name="Cha H."/>
            <person name="Lin T."/>
            <person name="Zhou Q."/>
            <person name="Shang Y."/>
            <person name="Li Y."/>
            <person name="Ivanov S."/>
            <person name="Sharma T."/>
            <person name="Velzen R.V."/>
            <person name="Ruijter N.D."/>
            <person name="Aanen D.K."/>
            <person name="Win J."/>
            <person name="Kamoun S."/>
            <person name="Bisseling T."/>
            <person name="Huang S."/>
        </authorList>
    </citation>
    <scope>NUCLEOTIDE SEQUENCE [LARGE SCALE GENOMIC DNA]</scope>
    <source>
        <strain evidence="2">DAOM197198w</strain>
    </source>
</reference>
<comment type="caution">
    <text evidence="1">The sequence shown here is derived from an EMBL/GenBank/DDBJ whole genome shotgun (WGS) entry which is preliminary data.</text>
</comment>
<dbReference type="Proteomes" id="UP000022910">
    <property type="component" value="Unassembled WGS sequence"/>
</dbReference>
<organism evidence="1 2">
    <name type="scientific">Rhizophagus irregularis (strain DAOM 197198w)</name>
    <name type="common">Glomus intraradices</name>
    <dbReference type="NCBI Taxonomy" id="1432141"/>
    <lineage>
        <taxon>Eukaryota</taxon>
        <taxon>Fungi</taxon>
        <taxon>Fungi incertae sedis</taxon>
        <taxon>Mucoromycota</taxon>
        <taxon>Glomeromycotina</taxon>
        <taxon>Glomeromycetes</taxon>
        <taxon>Glomerales</taxon>
        <taxon>Glomeraceae</taxon>
        <taxon>Rhizophagus</taxon>
    </lineage>
</organism>
<dbReference type="AlphaFoldDB" id="A0A015NER7"/>
<sequence length="244" mass="28964">MSKLNNDVLFLILEELNDDVKALYSCLLVNKTWCQNTVPILWKNALKYFKTESINLIIMHLSNETKEYLKCQRILSPVEFQEKPLFNYIGYIRYLNLTRLEQLLFRIRNVEEYKISNIIDEILELFINRNTKVTHLYIPSDFNHQIHLIPGAEHCFSGLKFLYCSTDDTNQNLLEGLSKISRLIRKMELFVLTSNFSGIIKLIESQKHLNEVWFYCQNKSIRESLEESLNCRTEIVKHVKLFFN</sequence>
<keyword evidence="2" id="KW-1185">Reference proteome</keyword>
<evidence type="ECO:0000313" key="1">
    <source>
        <dbReference type="EMBL" id="EXX77798.1"/>
    </source>
</evidence>